<dbReference type="PANTHER" id="PTHR47256">
    <property type="entry name" value="ZN(II)2CYS6 TRANSCRIPTION FACTOR (EUROFUNG)-RELATED"/>
    <property type="match status" value="1"/>
</dbReference>
<dbReference type="PANTHER" id="PTHR47256:SF3">
    <property type="entry name" value="ZN(II)2CYS6 TRANSCRIPTION FACTOR (EUROFUNG)"/>
    <property type="match status" value="1"/>
</dbReference>
<evidence type="ECO:0000313" key="2">
    <source>
        <dbReference type="Proteomes" id="UP001280581"/>
    </source>
</evidence>
<dbReference type="InterPro" id="IPR053187">
    <property type="entry name" value="Notoamide_regulator"/>
</dbReference>
<reference evidence="1 2" key="1">
    <citation type="submission" date="2021-02" db="EMBL/GenBank/DDBJ databases">
        <title>Genome assembly of Pseudopithomyces chartarum.</title>
        <authorList>
            <person name="Jauregui R."/>
            <person name="Singh J."/>
            <person name="Voisey C."/>
        </authorList>
    </citation>
    <scope>NUCLEOTIDE SEQUENCE [LARGE SCALE GENOMIC DNA]</scope>
    <source>
        <strain evidence="1 2">AGR01</strain>
    </source>
</reference>
<sequence>MRYPKAYPALDQTQNLGLLQGLSGGFKDECEDNPWAFDPIHTWKTYDFRPKTLRSLSPTAVPATPHITAFIAGADPYYDPCLSQLNIGFWTNVKITNHLAAVVISSYLETDHPMCGFFSAELFMRDLTKLNLEYCSAFLVSSLLAFACTIYAAKDAQTLKMSQDFQEEAESLWEVERQADTLPALAGLGLLSVVIASHGKGSVAMRYFEDIADMSRRMRLFDVTDRLTAAEFKTLPVEVQMATAQAAWAAYNHLCLQSIVYWRPPVRIPPALPVPGSGIEEEADAQINMYRKCKVSMAFAYARYHKLLAWTDLLSGIMIRGNCNEAQVLVFHMFLHAIILDIFRPFIQEEKQHGYRAWQAKIQSPEAIFATSLKQLKSLVLCLRKQSPLTGMWHLALQYVATSVLKDIEDPEWKFYFLVCIESYQKMYTQYPILSMAVQGLLTLALRKKALTTGEARDLMDQVPVVPRQPDDAQFILDMDMVLETIEDAKAKSIARSFDDLVLFEEFIENFG</sequence>
<comment type="caution">
    <text evidence="1">The sequence shown here is derived from an EMBL/GenBank/DDBJ whole genome shotgun (WGS) entry which is preliminary data.</text>
</comment>
<name>A0AAN6M1F6_9PLEO</name>
<dbReference type="AlphaFoldDB" id="A0AAN6M1F6"/>
<evidence type="ECO:0000313" key="1">
    <source>
        <dbReference type="EMBL" id="KAK3214003.1"/>
    </source>
</evidence>
<organism evidence="1 2">
    <name type="scientific">Pseudopithomyces chartarum</name>
    <dbReference type="NCBI Taxonomy" id="1892770"/>
    <lineage>
        <taxon>Eukaryota</taxon>
        <taxon>Fungi</taxon>
        <taxon>Dikarya</taxon>
        <taxon>Ascomycota</taxon>
        <taxon>Pezizomycotina</taxon>
        <taxon>Dothideomycetes</taxon>
        <taxon>Pleosporomycetidae</taxon>
        <taxon>Pleosporales</taxon>
        <taxon>Massarineae</taxon>
        <taxon>Didymosphaeriaceae</taxon>
        <taxon>Pseudopithomyces</taxon>
    </lineage>
</organism>
<accession>A0AAN6M1F6</accession>
<gene>
    <name evidence="1" type="ORF">GRF29_28g1755990</name>
</gene>
<keyword evidence="2" id="KW-1185">Reference proteome</keyword>
<dbReference type="Proteomes" id="UP001280581">
    <property type="component" value="Unassembled WGS sequence"/>
</dbReference>
<dbReference type="EMBL" id="WVTA01000004">
    <property type="protein sequence ID" value="KAK3214003.1"/>
    <property type="molecule type" value="Genomic_DNA"/>
</dbReference>
<proteinExistence type="predicted"/>
<protein>
    <submittedName>
        <fullName evidence="1">Uncharacterized protein</fullName>
    </submittedName>
</protein>